<gene>
    <name evidence="7" type="ORF">FOB60_003646</name>
</gene>
<evidence type="ECO:0000256" key="1">
    <source>
        <dbReference type="ARBA" id="ARBA00006445"/>
    </source>
</evidence>
<dbReference type="EMBL" id="JABWAB010000005">
    <property type="protein sequence ID" value="KAF6050978.1"/>
    <property type="molecule type" value="Genomic_DNA"/>
</dbReference>
<dbReference type="PANTHER" id="PTHR19918:SF5">
    <property type="entry name" value="MEIOSIS-SPECIFIC APC_C ACTIVATOR PROTEIN AMA1"/>
    <property type="match status" value="1"/>
</dbReference>
<feature type="region of interest" description="Disordered" evidence="5">
    <location>
        <begin position="58"/>
        <end position="85"/>
    </location>
</feature>
<dbReference type="InterPro" id="IPR033010">
    <property type="entry name" value="Cdc20/Fizzy"/>
</dbReference>
<name>A0A8X7NM87_CANPA</name>
<evidence type="ECO:0000313" key="7">
    <source>
        <dbReference type="EMBL" id="KAF6050978.1"/>
    </source>
</evidence>
<feature type="compositionally biased region" description="Low complexity" evidence="5">
    <location>
        <begin position="60"/>
        <end position="84"/>
    </location>
</feature>
<dbReference type="Proteomes" id="UP000590412">
    <property type="component" value="Unassembled WGS sequence"/>
</dbReference>
<dbReference type="InterPro" id="IPR001680">
    <property type="entry name" value="WD40_rpt"/>
</dbReference>
<dbReference type="GO" id="GO:0010997">
    <property type="term" value="F:anaphase-promoting complex binding"/>
    <property type="evidence" value="ECO:0007669"/>
    <property type="project" value="InterPro"/>
</dbReference>
<keyword evidence="3" id="KW-0677">Repeat</keyword>
<dbReference type="InterPro" id="IPR056150">
    <property type="entry name" value="WD40_CDC20-Fz"/>
</dbReference>
<feature type="repeat" description="WD" evidence="4">
    <location>
        <begin position="295"/>
        <end position="328"/>
    </location>
</feature>
<dbReference type="InterPro" id="IPR036322">
    <property type="entry name" value="WD40_repeat_dom_sf"/>
</dbReference>
<evidence type="ECO:0000256" key="2">
    <source>
        <dbReference type="ARBA" id="ARBA00022574"/>
    </source>
</evidence>
<dbReference type="Gene3D" id="2.130.10.10">
    <property type="entry name" value="YVTN repeat-like/Quinoprotein amine dehydrogenase"/>
    <property type="match status" value="1"/>
</dbReference>
<dbReference type="GO" id="GO:0031145">
    <property type="term" value="P:anaphase-promoting complex-dependent catabolic process"/>
    <property type="evidence" value="ECO:0007669"/>
    <property type="project" value="TreeGrafter"/>
</dbReference>
<evidence type="ECO:0000313" key="8">
    <source>
        <dbReference type="Proteomes" id="UP000590412"/>
    </source>
</evidence>
<comment type="caution">
    <text evidence="7">The sequence shown here is derived from an EMBL/GenBank/DDBJ whole genome shotgun (WGS) entry which is preliminary data.</text>
</comment>
<dbReference type="GO" id="GO:0005680">
    <property type="term" value="C:anaphase-promoting complex"/>
    <property type="evidence" value="ECO:0007669"/>
    <property type="project" value="EnsemblFungi"/>
</dbReference>
<comment type="similarity">
    <text evidence="1">Belongs to the WD repeat CDC20/Fizzy family.</text>
</comment>
<evidence type="ECO:0000259" key="6">
    <source>
        <dbReference type="Pfam" id="PF24807"/>
    </source>
</evidence>
<dbReference type="GO" id="GO:1903024">
    <property type="term" value="P:positive regulation of ascospore-type prospore membrane formation"/>
    <property type="evidence" value="ECO:0007669"/>
    <property type="project" value="EnsemblFungi"/>
</dbReference>
<sequence length="503" mass="55799">MSSNEKTLLSGDRFIPTSSSMSAYKVWSDRESRASVIQSNNNEFNFSIRDDSFVSTVMQSPTNMSPSPRSTTSSSQLSSTGNSSCPGTSLIPNDLHQEVVAEALNFNCCSKVFKFNNAYTHQPQKGPTIHQTDPIDKIISRSASKKQKVKVKSIMASDILQAPGLRNDYYSNLISWSTKTNRVIVGLASRMYMWGADSHVVQINYENDNLITAVSCSQEYWILVATANGKILLIDQKEKVNQVVGEFNTPENKCIFCFTWFNDSEHFLAGDDSGEVYIMQIKSSSNLELEIIKTFRAHQQQICGIALNSTNDEVAVGANDNCCSLWSLPDFQSPRLKFVLPHKAAIKALSFCPWTASLLATGGGSKDRKIRFWHTTSGTLLKEFYTDGQITSLIWSRYKKEIVATFGFGGSTKSNLMRVYTYPEMCPVLEVNATSNLRILSATTSPDFCSVCVATNDSTIRIYHLWNRAVEITPASNSRIIGAYGSNIIELAEGISMDCIGIR</sequence>
<dbReference type="SMART" id="SM00320">
    <property type="entry name" value="WD40"/>
    <property type="match status" value="6"/>
</dbReference>
<protein>
    <submittedName>
        <fullName evidence="7">WD domain, G-beta repeat family protein</fullName>
    </submittedName>
</protein>
<dbReference type="AlphaFoldDB" id="A0A8X7NM87"/>
<proteinExistence type="inferred from homology"/>
<dbReference type="PROSITE" id="PS50082">
    <property type="entry name" value="WD_REPEATS_2"/>
    <property type="match status" value="1"/>
</dbReference>
<dbReference type="Pfam" id="PF24807">
    <property type="entry name" value="WD40_CDC20-Fz"/>
    <property type="match status" value="1"/>
</dbReference>
<evidence type="ECO:0000256" key="3">
    <source>
        <dbReference type="ARBA" id="ARBA00022737"/>
    </source>
</evidence>
<dbReference type="GO" id="GO:0030476">
    <property type="term" value="P:ascospore wall assembly"/>
    <property type="evidence" value="ECO:0007669"/>
    <property type="project" value="EnsemblFungi"/>
</dbReference>
<dbReference type="GO" id="GO:1905786">
    <property type="term" value="P:positive regulation of anaphase-promoting complex-dependent catabolic process"/>
    <property type="evidence" value="ECO:0007669"/>
    <property type="project" value="EnsemblFungi"/>
</dbReference>
<keyword evidence="2 4" id="KW-0853">WD repeat</keyword>
<dbReference type="PANTHER" id="PTHR19918">
    <property type="entry name" value="CELL DIVISION CYCLE 20 CDC20 FIZZY -RELATED"/>
    <property type="match status" value="1"/>
</dbReference>
<dbReference type="SUPFAM" id="SSF50978">
    <property type="entry name" value="WD40 repeat-like"/>
    <property type="match status" value="1"/>
</dbReference>
<accession>A0A8X7NM87</accession>
<reference evidence="7" key="1">
    <citation type="submission" date="2020-03" db="EMBL/GenBank/DDBJ databases">
        <title>FDA dAtabase for Regulatory Grade micrObial Sequences (FDA-ARGOS): Supporting development and validation of Infectious Disease Dx tests.</title>
        <authorList>
            <person name="Campos J."/>
            <person name="Goldberg B."/>
            <person name="Tallon L."/>
            <person name="Sadzewicz L."/>
            <person name="Vavikolanu K."/>
            <person name="Mehta A."/>
            <person name="Aluvathingal J."/>
            <person name="Nadendla S."/>
            <person name="Nandy P."/>
            <person name="Geyer C."/>
            <person name="Yan Y."/>
            <person name="Sichtig H."/>
        </authorList>
    </citation>
    <scope>NUCLEOTIDE SEQUENCE [LARGE SCALE GENOMIC DNA]</scope>
    <source>
        <strain evidence="7">FDAARGOS_652</strain>
    </source>
</reference>
<dbReference type="GO" id="GO:1990757">
    <property type="term" value="F:ubiquitin ligase activator activity"/>
    <property type="evidence" value="ECO:0007669"/>
    <property type="project" value="EnsemblFungi"/>
</dbReference>
<evidence type="ECO:0000256" key="5">
    <source>
        <dbReference type="SAM" id="MobiDB-lite"/>
    </source>
</evidence>
<organism evidence="7 8">
    <name type="scientific">Candida parapsilosis</name>
    <name type="common">Yeast</name>
    <dbReference type="NCBI Taxonomy" id="5480"/>
    <lineage>
        <taxon>Eukaryota</taxon>
        <taxon>Fungi</taxon>
        <taxon>Dikarya</taxon>
        <taxon>Ascomycota</taxon>
        <taxon>Saccharomycotina</taxon>
        <taxon>Pichiomycetes</taxon>
        <taxon>Debaryomycetaceae</taxon>
        <taxon>Candida/Lodderomyces clade</taxon>
        <taxon>Candida</taxon>
    </lineage>
</organism>
<feature type="domain" description="CDC20/Fizzy WD40" evidence="6">
    <location>
        <begin position="160"/>
        <end position="463"/>
    </location>
</feature>
<dbReference type="GO" id="GO:0007130">
    <property type="term" value="P:synaptonemal complex assembly"/>
    <property type="evidence" value="ECO:0007669"/>
    <property type="project" value="EnsemblFungi"/>
</dbReference>
<dbReference type="InterPro" id="IPR015943">
    <property type="entry name" value="WD40/YVTN_repeat-like_dom_sf"/>
</dbReference>
<evidence type="ECO:0000256" key="4">
    <source>
        <dbReference type="PROSITE-ProRule" id="PRU00221"/>
    </source>
</evidence>
<dbReference type="GO" id="GO:0044778">
    <property type="term" value="P:meiotic DNA integrity checkpoint signaling"/>
    <property type="evidence" value="ECO:0007669"/>
    <property type="project" value="EnsemblFungi"/>
</dbReference>